<dbReference type="InterPro" id="IPR036390">
    <property type="entry name" value="WH_DNA-bd_sf"/>
</dbReference>
<dbReference type="InterPro" id="IPR012318">
    <property type="entry name" value="HTH_CRP"/>
</dbReference>
<keyword evidence="2" id="KW-0238">DNA-binding</keyword>
<name>A0A6B9FEX4_9HYPH</name>
<accession>A0A6B9FEX4</accession>
<dbReference type="InterPro" id="IPR036388">
    <property type="entry name" value="WH-like_DNA-bd_sf"/>
</dbReference>
<dbReference type="Proteomes" id="UP000012488">
    <property type="component" value="Chromosome"/>
</dbReference>
<dbReference type="KEGG" id="mmes:MMSR116_02620"/>
<evidence type="ECO:0000256" key="1">
    <source>
        <dbReference type="ARBA" id="ARBA00023015"/>
    </source>
</evidence>
<dbReference type="EMBL" id="CP043538">
    <property type="protein sequence ID" value="QGY00919.1"/>
    <property type="molecule type" value="Genomic_DNA"/>
</dbReference>
<protein>
    <submittedName>
        <fullName evidence="5">Crp/Fnr family transcriptional regulator</fullName>
    </submittedName>
</protein>
<reference evidence="5 6" key="2">
    <citation type="journal article" date="2013" name="Genome Announc.">
        <title>Draft Genome Sequence of Methylobacterium mesophilicum Strain SR1.6/6, Isolated from Citrus sinensis.</title>
        <authorList>
            <person name="Marinho Almeida D."/>
            <person name="Dini-Andreote F."/>
            <person name="Camargo Neves A.A."/>
            <person name="Juca Ramos R.T."/>
            <person name="Andreote F.D."/>
            <person name="Carneiro A.R."/>
            <person name="Oliveira de Souza Lima A."/>
            <person name="Caracciolo Gomes de Sa P.H."/>
            <person name="Ribeiro Barbosa M.S."/>
            <person name="Araujo W.L."/>
            <person name="Silva A."/>
        </authorList>
    </citation>
    <scope>NUCLEOTIDE SEQUENCE [LARGE SCALE GENOMIC DNA]</scope>
    <source>
        <strain evidence="5 6">SR1.6/6</strain>
    </source>
</reference>
<evidence type="ECO:0000259" key="4">
    <source>
        <dbReference type="PROSITE" id="PS51063"/>
    </source>
</evidence>
<evidence type="ECO:0000256" key="3">
    <source>
        <dbReference type="ARBA" id="ARBA00023163"/>
    </source>
</evidence>
<reference evidence="5 6" key="1">
    <citation type="journal article" date="2012" name="Genet. Mol. Biol.">
        <title>Analysis of 16S rRNA and mxaF genes revealing insights into Methylobacterium niche-specific plant association.</title>
        <authorList>
            <person name="Dourado M.N."/>
            <person name="Andreote F.D."/>
            <person name="Dini-Andreote F."/>
            <person name="Conti R."/>
            <person name="Araujo J.M."/>
            <person name="Araujo W.L."/>
        </authorList>
    </citation>
    <scope>NUCLEOTIDE SEQUENCE [LARGE SCALE GENOMIC DNA]</scope>
    <source>
        <strain evidence="5 6">SR1.6/6</strain>
    </source>
</reference>
<dbReference type="InterPro" id="IPR014710">
    <property type="entry name" value="RmlC-like_jellyroll"/>
</dbReference>
<keyword evidence="3" id="KW-0804">Transcription</keyword>
<organism evidence="5 6">
    <name type="scientific">Methylobacterium mesophilicum SR1.6/6</name>
    <dbReference type="NCBI Taxonomy" id="908290"/>
    <lineage>
        <taxon>Bacteria</taxon>
        <taxon>Pseudomonadati</taxon>
        <taxon>Pseudomonadota</taxon>
        <taxon>Alphaproteobacteria</taxon>
        <taxon>Hyphomicrobiales</taxon>
        <taxon>Methylobacteriaceae</taxon>
        <taxon>Methylobacterium</taxon>
    </lineage>
</organism>
<dbReference type="CDD" id="cd00038">
    <property type="entry name" value="CAP_ED"/>
    <property type="match status" value="1"/>
</dbReference>
<evidence type="ECO:0000313" key="5">
    <source>
        <dbReference type="EMBL" id="QGY00919.1"/>
    </source>
</evidence>
<dbReference type="GO" id="GO:0006355">
    <property type="term" value="P:regulation of DNA-templated transcription"/>
    <property type="evidence" value="ECO:0007669"/>
    <property type="project" value="InterPro"/>
</dbReference>
<sequence>MPNPRARKLQRYIPLSDADKLWLSDVLGPGRQIAARTDIIHEGDDPRAVNVILDGWACRYRQLLDGRRQIVAFLLPGDLCDPHVFLLKEMDHTISAITPVLLGQISGAAMQAMTARSPQLDLAVHREVLATAAVQREWTVSLGCRTGIERLAHLFCELHARLAAVGLADDNTCPMPITQNDLADAMGQTSVHINRTLQEMRSAGLITLRRRSLTIHDPTALAQLGHFDRAYLHLTVDYPSAPFPARTVGSLSIGNDV</sequence>
<keyword evidence="1" id="KW-0805">Transcription regulation</keyword>
<dbReference type="SMART" id="SM00100">
    <property type="entry name" value="cNMP"/>
    <property type="match status" value="1"/>
</dbReference>
<dbReference type="SMART" id="SM00419">
    <property type="entry name" value="HTH_CRP"/>
    <property type="match status" value="1"/>
</dbReference>
<feature type="domain" description="HTH crp-type" evidence="4">
    <location>
        <begin position="145"/>
        <end position="219"/>
    </location>
</feature>
<evidence type="ECO:0000256" key="2">
    <source>
        <dbReference type="ARBA" id="ARBA00023125"/>
    </source>
</evidence>
<dbReference type="Gene3D" id="1.10.10.10">
    <property type="entry name" value="Winged helix-like DNA-binding domain superfamily/Winged helix DNA-binding domain"/>
    <property type="match status" value="1"/>
</dbReference>
<dbReference type="AlphaFoldDB" id="A0A6B9FEX4"/>
<dbReference type="RefSeq" id="WP_010683893.1">
    <property type="nucleotide sequence ID" value="NZ_CP043538.1"/>
</dbReference>
<dbReference type="GO" id="GO:0003677">
    <property type="term" value="F:DNA binding"/>
    <property type="evidence" value="ECO:0007669"/>
    <property type="project" value="UniProtKB-KW"/>
</dbReference>
<dbReference type="Pfam" id="PF00027">
    <property type="entry name" value="cNMP_binding"/>
    <property type="match status" value="1"/>
</dbReference>
<proteinExistence type="predicted"/>
<dbReference type="InterPro" id="IPR018490">
    <property type="entry name" value="cNMP-bd_dom_sf"/>
</dbReference>
<dbReference type="SUPFAM" id="SSF51206">
    <property type="entry name" value="cAMP-binding domain-like"/>
    <property type="match status" value="1"/>
</dbReference>
<evidence type="ECO:0000313" key="6">
    <source>
        <dbReference type="Proteomes" id="UP000012488"/>
    </source>
</evidence>
<dbReference type="Pfam" id="PF13545">
    <property type="entry name" value="HTH_Crp_2"/>
    <property type="match status" value="1"/>
</dbReference>
<gene>
    <name evidence="5" type="ORF">MMSR116_02620</name>
</gene>
<dbReference type="OrthoDB" id="7584044at2"/>
<dbReference type="Gene3D" id="2.60.120.10">
    <property type="entry name" value="Jelly Rolls"/>
    <property type="match status" value="1"/>
</dbReference>
<dbReference type="PROSITE" id="PS51063">
    <property type="entry name" value="HTH_CRP_2"/>
    <property type="match status" value="1"/>
</dbReference>
<dbReference type="InterPro" id="IPR000595">
    <property type="entry name" value="cNMP-bd_dom"/>
</dbReference>
<dbReference type="SUPFAM" id="SSF46785">
    <property type="entry name" value="Winged helix' DNA-binding domain"/>
    <property type="match status" value="1"/>
</dbReference>